<evidence type="ECO:0008006" key="4">
    <source>
        <dbReference type="Google" id="ProtNLM"/>
    </source>
</evidence>
<dbReference type="InterPro" id="IPR006127">
    <property type="entry name" value="ZnuA-like"/>
</dbReference>
<evidence type="ECO:0000256" key="1">
    <source>
        <dbReference type="SAM" id="SignalP"/>
    </source>
</evidence>
<reference evidence="2 3" key="1">
    <citation type="journal article" date="2015" name="Microbiome">
        <title>Genomic resolution of linkages in carbon, nitrogen, and sulfur cycling among widespread estuary sediment bacteria.</title>
        <authorList>
            <person name="Baker B.J."/>
            <person name="Lazar C.S."/>
            <person name="Teske A.P."/>
            <person name="Dick G.J."/>
        </authorList>
    </citation>
    <scope>NUCLEOTIDE SEQUENCE [LARGE SCALE GENOMIC DNA]</scope>
    <source>
        <strain evidence="2">DG_54_3</strain>
    </source>
</reference>
<comment type="caution">
    <text evidence="2">The sequence shown here is derived from an EMBL/GenBank/DDBJ whole genome shotgun (WGS) entry which is preliminary data.</text>
</comment>
<evidence type="ECO:0000313" key="3">
    <source>
        <dbReference type="Proteomes" id="UP000051861"/>
    </source>
</evidence>
<dbReference type="EMBL" id="LIZX01000017">
    <property type="protein sequence ID" value="KPJ69681.1"/>
    <property type="molecule type" value="Genomic_DNA"/>
</dbReference>
<dbReference type="AlphaFoldDB" id="A0A0S7Y4K6"/>
<sequence length="350" mass="38888">MKKIVLILGLILVFLTTNAHAEKHLNVVTTLSDYAFFAKYIGGDRLSVKPIVRGDQDAHFIRPKPSFATALRSADVLIATGLDLELWLQTVIDNSGNGRIRSGQPGYVSTATGINLLEKPKIISRAEGGVHIYGNPHITCSPINMKVVARNIATGLIKNDPEARDIYLQNLNKLHRQIDERLFGSKLVEMLGGDTLCTLAEQNKLITFLQEHEFEGKPLLEYLGGWMKQMMPLRGVPIVTYHKNWIYFVKLFGLEEAGTVEPKPGIPPSPKHVANLIKLIRDRNIGIIFAANYFDEQKIKTVAARTDAEAVIVPLYVGGVAGVDDYFELVDCWVDGLLKAAKNKNLLKKH</sequence>
<dbReference type="PANTHER" id="PTHR42953">
    <property type="entry name" value="HIGH-AFFINITY ZINC UPTAKE SYSTEM PROTEIN ZNUA-RELATED"/>
    <property type="match status" value="1"/>
</dbReference>
<dbReference type="GO" id="GO:0030001">
    <property type="term" value="P:metal ion transport"/>
    <property type="evidence" value="ECO:0007669"/>
    <property type="project" value="InterPro"/>
</dbReference>
<feature type="chain" id="PRO_5006640384" description="Zinc ABC transporter substrate-binding protein" evidence="1">
    <location>
        <begin position="22"/>
        <end position="350"/>
    </location>
</feature>
<proteinExistence type="predicted"/>
<protein>
    <recommendedName>
        <fullName evidence="4">Zinc ABC transporter substrate-binding protein</fullName>
    </recommendedName>
</protein>
<dbReference type="PANTHER" id="PTHR42953:SF2">
    <property type="entry name" value="ADHESION PROTEIN"/>
    <property type="match status" value="1"/>
</dbReference>
<dbReference type="Proteomes" id="UP000051861">
    <property type="component" value="Unassembled WGS sequence"/>
</dbReference>
<dbReference type="Pfam" id="PF01297">
    <property type="entry name" value="ZnuA"/>
    <property type="match status" value="2"/>
</dbReference>
<organism evidence="2 3">
    <name type="scientific">candidate division WOR-1 bacterium DG_54_3</name>
    <dbReference type="NCBI Taxonomy" id="1703775"/>
    <lineage>
        <taxon>Bacteria</taxon>
        <taxon>Bacillati</taxon>
        <taxon>Saganbacteria</taxon>
    </lineage>
</organism>
<dbReference type="InterPro" id="IPR050492">
    <property type="entry name" value="Bact_metal-bind_prot9"/>
</dbReference>
<feature type="signal peptide" evidence="1">
    <location>
        <begin position="1"/>
        <end position="21"/>
    </location>
</feature>
<evidence type="ECO:0000313" key="2">
    <source>
        <dbReference type="EMBL" id="KPJ69681.1"/>
    </source>
</evidence>
<dbReference type="Gene3D" id="3.40.50.1980">
    <property type="entry name" value="Nitrogenase molybdenum iron protein domain"/>
    <property type="match status" value="2"/>
</dbReference>
<gene>
    <name evidence="2" type="ORF">AMJ44_02960</name>
</gene>
<name>A0A0S7Y4K6_UNCSA</name>
<dbReference type="GO" id="GO:0046872">
    <property type="term" value="F:metal ion binding"/>
    <property type="evidence" value="ECO:0007669"/>
    <property type="project" value="InterPro"/>
</dbReference>
<dbReference type="SUPFAM" id="SSF53807">
    <property type="entry name" value="Helical backbone' metal receptor"/>
    <property type="match status" value="2"/>
</dbReference>
<accession>A0A0S7Y4K6</accession>
<keyword evidence="1" id="KW-0732">Signal</keyword>